<dbReference type="Gene3D" id="1.25.40.10">
    <property type="entry name" value="Tetratricopeptide repeat domain"/>
    <property type="match status" value="8"/>
</dbReference>
<keyword evidence="1" id="KW-0677">Repeat</keyword>
<dbReference type="PANTHER" id="PTHR44858">
    <property type="entry name" value="TETRATRICOPEPTIDE REPEAT PROTEIN 6"/>
    <property type="match status" value="1"/>
</dbReference>
<evidence type="ECO:0000313" key="4">
    <source>
        <dbReference type="EMBL" id="TRV15124.1"/>
    </source>
</evidence>
<dbReference type="PANTHER" id="PTHR44858:SF1">
    <property type="entry name" value="UDP-N-ACETYLGLUCOSAMINE--PEPTIDE N-ACETYLGLUCOSAMINYLTRANSFERASE SPINDLY-RELATED"/>
    <property type="match status" value="1"/>
</dbReference>
<evidence type="ECO:0000256" key="3">
    <source>
        <dbReference type="PROSITE-ProRule" id="PRU00339"/>
    </source>
</evidence>
<evidence type="ECO:0000256" key="1">
    <source>
        <dbReference type="ARBA" id="ARBA00022737"/>
    </source>
</evidence>
<comment type="caution">
    <text evidence="4">The sequence shown here is derived from an EMBL/GenBank/DDBJ whole genome shotgun (WGS) entry which is preliminary data.</text>
</comment>
<dbReference type="SUPFAM" id="SSF48452">
    <property type="entry name" value="TPR-like"/>
    <property type="match status" value="3"/>
</dbReference>
<dbReference type="Pfam" id="PF13414">
    <property type="entry name" value="TPR_11"/>
    <property type="match status" value="1"/>
</dbReference>
<dbReference type="Pfam" id="PF13432">
    <property type="entry name" value="TPR_16"/>
    <property type="match status" value="2"/>
</dbReference>
<dbReference type="Proteomes" id="UP000315868">
    <property type="component" value="Unassembled WGS sequence"/>
</dbReference>
<reference evidence="4 5" key="1">
    <citation type="submission" date="2019-01" db="EMBL/GenBank/DDBJ databases">
        <title>Coherence of Microcystis species and biogeography revealed through population genomics.</title>
        <authorList>
            <person name="Perez-Carrascal O.M."/>
            <person name="Terrat Y."/>
            <person name="Giani A."/>
            <person name="Fortin N."/>
            <person name="Tromas N."/>
            <person name="Shapiro B.J."/>
        </authorList>
    </citation>
    <scope>NUCLEOTIDE SEQUENCE [LARGE SCALE GENOMIC DNA]</scope>
    <source>
        <strain evidence="4">Mf_QC_C_20070823_S10D</strain>
    </source>
</reference>
<feature type="repeat" description="TPR" evidence="3">
    <location>
        <begin position="402"/>
        <end position="435"/>
    </location>
</feature>
<feature type="repeat" description="TPR" evidence="3">
    <location>
        <begin position="674"/>
        <end position="707"/>
    </location>
</feature>
<dbReference type="AlphaFoldDB" id="A0A552L4J9"/>
<dbReference type="GO" id="GO:0046813">
    <property type="term" value="P:receptor-mediated virion attachment to host cell"/>
    <property type="evidence" value="ECO:0007669"/>
    <property type="project" value="TreeGrafter"/>
</dbReference>
<dbReference type="InterPro" id="IPR050498">
    <property type="entry name" value="Ycf3"/>
</dbReference>
<dbReference type="EMBL" id="SFAM01000028">
    <property type="protein sequence ID" value="TRV15124.1"/>
    <property type="molecule type" value="Genomic_DNA"/>
</dbReference>
<keyword evidence="2 3" id="KW-0802">TPR repeat</keyword>
<name>A0A552L4J9_9CHRO</name>
<dbReference type="Pfam" id="PF13181">
    <property type="entry name" value="TPR_8"/>
    <property type="match status" value="3"/>
</dbReference>
<protein>
    <submittedName>
        <fullName evidence="4">Tetratricopeptide repeat protein</fullName>
    </submittedName>
</protein>
<organism evidence="4 5">
    <name type="scientific">Microcystis flos-aquae Mf_QC_C_20070823_S10D</name>
    <dbReference type="NCBI Taxonomy" id="2486236"/>
    <lineage>
        <taxon>Bacteria</taxon>
        <taxon>Bacillati</taxon>
        <taxon>Cyanobacteriota</taxon>
        <taxon>Cyanophyceae</taxon>
        <taxon>Oscillatoriophycideae</taxon>
        <taxon>Chroococcales</taxon>
        <taxon>Microcystaceae</taxon>
        <taxon>Microcystis</taxon>
    </lineage>
</organism>
<dbReference type="SMART" id="SM00028">
    <property type="entry name" value="TPR"/>
    <property type="match status" value="12"/>
</dbReference>
<dbReference type="InterPro" id="IPR011990">
    <property type="entry name" value="TPR-like_helical_dom_sf"/>
</dbReference>
<proteinExistence type="predicted"/>
<feature type="repeat" description="TPR" evidence="3">
    <location>
        <begin position="742"/>
        <end position="775"/>
    </location>
</feature>
<evidence type="ECO:0000256" key="2">
    <source>
        <dbReference type="ARBA" id="ARBA00022803"/>
    </source>
</evidence>
<feature type="repeat" description="TPR" evidence="3">
    <location>
        <begin position="471"/>
        <end position="504"/>
    </location>
</feature>
<dbReference type="GO" id="GO:0009279">
    <property type="term" value="C:cell outer membrane"/>
    <property type="evidence" value="ECO:0007669"/>
    <property type="project" value="TreeGrafter"/>
</dbReference>
<accession>A0A552L4J9</accession>
<feature type="repeat" description="TPR" evidence="3">
    <location>
        <begin position="610"/>
        <end position="643"/>
    </location>
</feature>
<feature type="repeat" description="TPR" evidence="3">
    <location>
        <begin position="267"/>
        <end position="300"/>
    </location>
</feature>
<evidence type="ECO:0000313" key="5">
    <source>
        <dbReference type="Proteomes" id="UP000315868"/>
    </source>
</evidence>
<dbReference type="PROSITE" id="PS50005">
    <property type="entry name" value="TPR"/>
    <property type="match status" value="6"/>
</dbReference>
<dbReference type="InterPro" id="IPR019734">
    <property type="entry name" value="TPR_rpt"/>
</dbReference>
<sequence length="829" mass="94919">MSQQSLIPKTPTDQAIPNPLAQNRLNVKLFRKICLLSPLLFWGLFGLEVNSVKAVENLQCPVISREEVDTNALQREIANYSATLRVYPSDPSTIKLYFQRGMAREKINDRNGAIDDFSQYIWYSNYNAPGFKDRQLLAQAYYQRGKLKLAMAMEEEETPIAEEIPVIEEETPIVEKIPVIEEKKPIVEEIPVIEEETPLIESERPIRKQHQLKLLEAAQADFRQAFKYNPNESEVYFNLASVASLLDHQSLALDYYQRFIGYETENYRGYYHRGQLYSRWGNYAEAIKDYDLAILYQPDLIELYYNRAIALEKIGRKRDAFKDYKIVLKCSPKLFLAKNAPSSYQNRARVQIEMADEEVELANLSNNSPEGYQTAIEYYNGAIKDLALVIRINPNYDKIPHARAFLKRGYAHLRLNNNQGAIQDYNQAIYLQPQDAKAYVYRGLMRANKYQEYAGALEDFTAAVARNRHDAAAHYHRGLVLYKLGRYQEAVDNYNIALDQDDRINTPSFTSRSVCSENIQESADRNYFYDSREPDFRPNYNVSCHAQARGDAYFALKNFAAAERDYTTYIVAYPNDPEGYHKRANARFEKGDKQGAIEDYNVFLEKVRDARIFYSRGNSSADVGDDQGAITDYLQSLSINPIDVTVYSNRGNARTDTATIPDNVQVKPRISANPIAYNNRGIIRRQTGDKEGALEDLDRAIRLNSNNPITYNNRGVIRFDLGDNVGALEDLNIAIALQSNYAEAYYNRGLVKEKIGDKKGAIADYQLAITYRPNYGEAYYNLALATYDDKNPSSRVGSLNYLQKAANALIKTGNLELYERAVEWMLKMQ</sequence>
<gene>
    <name evidence="4" type="ORF">EWV45_04055</name>
</gene>